<dbReference type="FunFam" id="2.70.70.10:FF:000001">
    <property type="entry name" value="PTS system glucose-specific IIA component"/>
    <property type="match status" value="1"/>
</dbReference>
<keyword evidence="6" id="KW-0598">Phosphotransferase system</keyword>
<reference evidence="9" key="1">
    <citation type="submission" date="2023-08" db="EMBL/GenBank/DDBJ databases">
        <title>Genomic characterization of piscicolin 126 produced by Carnobacterium maltaromaticum CM22 strain isolated from salmon (Salmo salar).</title>
        <authorList>
            <person name="Gonzalez-Gragera E."/>
            <person name="Garcia-Lopez J.D."/>
            <person name="Teso-Perez C."/>
            <person name="Gimenez-Hernandez I."/>
            <person name="Peralta-Sanchez J.M."/>
            <person name="Valdivia E."/>
            <person name="Montalban-Lopez M."/>
            <person name="Martin-Platero A.M."/>
            <person name="Banos A."/>
            <person name="Martinez-Bueno M."/>
        </authorList>
    </citation>
    <scope>NUCLEOTIDE SEQUENCE</scope>
    <source>
        <strain evidence="9">CM22</strain>
    </source>
</reference>
<dbReference type="SUPFAM" id="SSF51261">
    <property type="entry name" value="Duplicated hybrid motif"/>
    <property type="match status" value="1"/>
</dbReference>
<sequence length="176" mass="18415">MFGFFKKKEAKKEETKTPVTSVSIEGTLFSPANGKVIAIGEVSDPVFGEKMMGDGYAVVPTDGKIYAPVNGKVTSVFPTKHAIGLLMDNGTEVLLHMGLDTVELKGAPFEIAVTEGQVVTPETLVATVDLDALATAGKDNAMVVVITNMDKIASFAVTELGETTASKAIGTFTTKG</sequence>
<feature type="domain" description="PTS EIIA type-1" evidence="8">
    <location>
        <begin position="44"/>
        <end position="148"/>
    </location>
</feature>
<dbReference type="InterPro" id="IPR050890">
    <property type="entry name" value="PTS_EIIA_component"/>
</dbReference>
<gene>
    <name evidence="9" type="ORF">RAK27_01580</name>
</gene>
<dbReference type="PROSITE" id="PS51093">
    <property type="entry name" value="PTS_EIIA_TYPE_1"/>
    <property type="match status" value="1"/>
</dbReference>
<organism evidence="9 10">
    <name type="scientific">Carnobacterium maltaromaticum</name>
    <name type="common">Carnobacterium piscicola</name>
    <dbReference type="NCBI Taxonomy" id="2751"/>
    <lineage>
        <taxon>Bacteria</taxon>
        <taxon>Bacillati</taxon>
        <taxon>Bacillota</taxon>
        <taxon>Bacilli</taxon>
        <taxon>Lactobacillales</taxon>
        <taxon>Carnobacteriaceae</taxon>
        <taxon>Carnobacterium</taxon>
    </lineage>
</organism>
<evidence type="ECO:0000256" key="3">
    <source>
        <dbReference type="ARBA" id="ARBA00022448"/>
    </source>
</evidence>
<dbReference type="PANTHER" id="PTHR45008">
    <property type="entry name" value="PTS SYSTEM GLUCOSE-SPECIFIC EIIA COMPONENT"/>
    <property type="match status" value="1"/>
</dbReference>
<evidence type="ECO:0000256" key="2">
    <source>
        <dbReference type="ARBA" id="ARBA00004651"/>
    </source>
</evidence>
<dbReference type="AlphaFoldDB" id="A0AAW9JYC2"/>
<dbReference type="PROSITE" id="PS00371">
    <property type="entry name" value="PTS_EIIA_TYPE_1_HIS"/>
    <property type="match status" value="1"/>
</dbReference>
<dbReference type="Pfam" id="PF00358">
    <property type="entry name" value="PTS_EIIA_1"/>
    <property type="match status" value="1"/>
</dbReference>
<dbReference type="InterPro" id="IPR001127">
    <property type="entry name" value="PTS_EIIA_1_perm"/>
</dbReference>
<dbReference type="PANTHER" id="PTHR45008:SF1">
    <property type="entry name" value="PTS SYSTEM GLUCOSE-SPECIFIC EIIA COMPONENT"/>
    <property type="match status" value="1"/>
</dbReference>
<dbReference type="GO" id="GO:0005737">
    <property type="term" value="C:cytoplasm"/>
    <property type="evidence" value="ECO:0007669"/>
    <property type="project" value="UniProtKB-SubCell"/>
</dbReference>
<dbReference type="GO" id="GO:0016301">
    <property type="term" value="F:kinase activity"/>
    <property type="evidence" value="ECO:0007669"/>
    <property type="project" value="UniProtKB-KW"/>
</dbReference>
<evidence type="ECO:0000256" key="1">
    <source>
        <dbReference type="ARBA" id="ARBA00004496"/>
    </source>
</evidence>
<keyword evidence="7" id="KW-0418">Kinase</keyword>
<dbReference type="GeneID" id="83606919"/>
<name>A0AAW9JYC2_CARML</name>
<evidence type="ECO:0000259" key="8">
    <source>
        <dbReference type="PROSITE" id="PS51093"/>
    </source>
</evidence>
<evidence type="ECO:0000313" key="9">
    <source>
        <dbReference type="EMBL" id="MDZ5757345.1"/>
    </source>
</evidence>
<protein>
    <submittedName>
        <fullName evidence="9">PTS glucose transporter subunit IIA</fullName>
    </submittedName>
</protein>
<dbReference type="EMBL" id="JAVBVO010000001">
    <property type="protein sequence ID" value="MDZ5757345.1"/>
    <property type="molecule type" value="Genomic_DNA"/>
</dbReference>
<dbReference type="Gene3D" id="2.70.70.10">
    <property type="entry name" value="Glucose Permease (Domain IIA)"/>
    <property type="match status" value="1"/>
</dbReference>
<evidence type="ECO:0000256" key="4">
    <source>
        <dbReference type="ARBA" id="ARBA00022597"/>
    </source>
</evidence>
<evidence type="ECO:0000256" key="6">
    <source>
        <dbReference type="ARBA" id="ARBA00022683"/>
    </source>
</evidence>
<dbReference type="NCBIfam" id="TIGR00830">
    <property type="entry name" value="PTBA"/>
    <property type="match status" value="1"/>
</dbReference>
<comment type="caution">
    <text evidence="9">The sequence shown here is derived from an EMBL/GenBank/DDBJ whole genome shotgun (WGS) entry which is preliminary data.</text>
</comment>
<dbReference type="RefSeq" id="WP_010053222.1">
    <property type="nucleotide sequence ID" value="NZ_BJOJ01000030.1"/>
</dbReference>
<dbReference type="GO" id="GO:0009401">
    <property type="term" value="P:phosphoenolpyruvate-dependent sugar phosphotransferase system"/>
    <property type="evidence" value="ECO:0007669"/>
    <property type="project" value="UniProtKB-KW"/>
</dbReference>
<dbReference type="Proteomes" id="UP001290462">
    <property type="component" value="Unassembled WGS sequence"/>
</dbReference>
<accession>A0AAW9JYC2</accession>
<keyword evidence="5" id="KW-0808">Transferase</keyword>
<evidence type="ECO:0000256" key="7">
    <source>
        <dbReference type="ARBA" id="ARBA00022777"/>
    </source>
</evidence>
<dbReference type="InterPro" id="IPR011055">
    <property type="entry name" value="Dup_hybrid_motif"/>
</dbReference>
<proteinExistence type="predicted"/>
<keyword evidence="4 9" id="KW-0762">Sugar transport</keyword>
<keyword evidence="3" id="KW-0813">Transport</keyword>
<evidence type="ECO:0000313" key="10">
    <source>
        <dbReference type="Proteomes" id="UP001290462"/>
    </source>
</evidence>
<dbReference type="GO" id="GO:0005886">
    <property type="term" value="C:plasma membrane"/>
    <property type="evidence" value="ECO:0007669"/>
    <property type="project" value="UniProtKB-SubCell"/>
</dbReference>
<comment type="subcellular location">
    <subcellularLocation>
        <location evidence="2">Cell membrane</location>
        <topology evidence="2">Multi-pass membrane protein</topology>
    </subcellularLocation>
    <subcellularLocation>
        <location evidence="1">Cytoplasm</location>
    </subcellularLocation>
</comment>
<evidence type="ECO:0000256" key="5">
    <source>
        <dbReference type="ARBA" id="ARBA00022679"/>
    </source>
</evidence>